<sequence>MTNILIVGANGQLARNTVPFFLARTDARLTLYLRRAKRLQNPDASRVNIVEGDVLDSVSLTAAMQGQDVVYANLAGSDMAVQAQRIVDAMHATNVTRLIFVSSMGIYGEVPGEKYRSILDPYRDSAAVIEQSDLDYTILRPGWFTRGPEGPYRITVAGEAFIGHDIAIDSLSALIVETATTPNIYSRKSIGISDDHVAGKKS</sequence>
<proteinExistence type="predicted"/>
<dbReference type="OrthoDB" id="9803892at2"/>
<evidence type="ECO:0000313" key="2">
    <source>
        <dbReference type="EMBL" id="ADN56667.1"/>
    </source>
</evidence>
<dbReference type="Pfam" id="PF13460">
    <property type="entry name" value="NAD_binding_10"/>
    <property type="match status" value="1"/>
</dbReference>
<dbReference type="EMBL" id="CP002217">
    <property type="protein sequence ID" value="ADN56667.1"/>
    <property type="molecule type" value="Genomic_DNA"/>
</dbReference>
<evidence type="ECO:0000259" key="1">
    <source>
        <dbReference type="Pfam" id="PF13460"/>
    </source>
</evidence>
<dbReference type="eggNOG" id="COG0702">
    <property type="taxonomic scope" value="Bacteria"/>
</dbReference>
<dbReference type="GO" id="GO:0042602">
    <property type="term" value="F:riboflavin reductase (NADPH) activity"/>
    <property type="evidence" value="ECO:0007669"/>
    <property type="project" value="TreeGrafter"/>
</dbReference>
<dbReference type="STRING" id="640512.BC1003_0670"/>
<accession>E1T9M1</accession>
<gene>
    <name evidence="2" type="ordered locus">BC1003_0670</name>
</gene>
<dbReference type="PANTHER" id="PTHR43355:SF2">
    <property type="entry name" value="FLAVIN REDUCTASE (NADPH)"/>
    <property type="match status" value="1"/>
</dbReference>
<dbReference type="AlphaFoldDB" id="E1T9M1"/>
<feature type="domain" description="NAD(P)-binding" evidence="1">
    <location>
        <begin position="8"/>
        <end position="182"/>
    </location>
</feature>
<dbReference type="InterPro" id="IPR016040">
    <property type="entry name" value="NAD(P)-bd_dom"/>
</dbReference>
<dbReference type="GO" id="GO:0004074">
    <property type="term" value="F:biliverdin reductase [NAD(P)H] activity"/>
    <property type="evidence" value="ECO:0007669"/>
    <property type="project" value="TreeGrafter"/>
</dbReference>
<dbReference type="HOGENOM" id="CLU_025711_6_0_4"/>
<dbReference type="Gene3D" id="3.40.50.720">
    <property type="entry name" value="NAD(P)-binding Rossmann-like Domain"/>
    <property type="match status" value="1"/>
</dbReference>
<dbReference type="PANTHER" id="PTHR43355">
    <property type="entry name" value="FLAVIN REDUCTASE (NADPH)"/>
    <property type="match status" value="1"/>
</dbReference>
<dbReference type="InterPro" id="IPR036291">
    <property type="entry name" value="NAD(P)-bd_dom_sf"/>
</dbReference>
<organism evidence="2">
    <name type="scientific">Burkholderia sp. (strain CCGE1003)</name>
    <dbReference type="NCBI Taxonomy" id="640512"/>
    <lineage>
        <taxon>Bacteria</taxon>
        <taxon>Pseudomonadati</taxon>
        <taxon>Pseudomonadota</taxon>
        <taxon>Betaproteobacteria</taxon>
        <taxon>Burkholderiales</taxon>
        <taxon>Burkholderiaceae</taxon>
        <taxon>Burkholderia</taxon>
    </lineage>
</organism>
<name>E1T9M1_BURSG</name>
<protein>
    <submittedName>
        <fullName evidence="2">NAD-dependent epimerase/dehydratase</fullName>
    </submittedName>
</protein>
<dbReference type="InterPro" id="IPR051606">
    <property type="entry name" value="Polyketide_Oxido-like"/>
</dbReference>
<dbReference type="SUPFAM" id="SSF51735">
    <property type="entry name" value="NAD(P)-binding Rossmann-fold domains"/>
    <property type="match status" value="1"/>
</dbReference>
<reference evidence="2" key="1">
    <citation type="submission" date="2010-09" db="EMBL/GenBank/DDBJ databases">
        <title>Complete sequence of chromosome1 of Burkholderia sp. CCGE1003.</title>
        <authorList>
            <consortium name="US DOE Joint Genome Institute"/>
            <person name="Lucas S."/>
            <person name="Copeland A."/>
            <person name="Lapidus A."/>
            <person name="Cheng J.-F."/>
            <person name="Bruce D."/>
            <person name="Goodwin L."/>
            <person name="Pitluck S."/>
            <person name="Daligault H."/>
            <person name="Davenport K."/>
            <person name="Detter J.C."/>
            <person name="Han C."/>
            <person name="Tapia R."/>
            <person name="Land M."/>
            <person name="Hauser L."/>
            <person name="Jeffries C."/>
            <person name="Kyrpides N."/>
            <person name="Ivanova N."/>
            <person name="Ovchinnikova G."/>
            <person name="Martinez-Romero E."/>
            <person name="Rogel M.A."/>
            <person name="Auchtung J."/>
            <person name="Tiedje J.M."/>
            <person name="Woyke T."/>
        </authorList>
    </citation>
    <scope>NUCLEOTIDE SEQUENCE</scope>
    <source>
        <strain evidence="2">CCGE1003</strain>
    </source>
</reference>
<dbReference type="KEGG" id="bgf:BC1003_0670"/>